<protein>
    <submittedName>
        <fullName evidence="1">Uncharacterized protein</fullName>
    </submittedName>
</protein>
<evidence type="ECO:0000313" key="1">
    <source>
        <dbReference type="EMBL" id="EGC03816.1"/>
    </source>
</evidence>
<accession>E9SA26</accession>
<dbReference type="Proteomes" id="UP000004259">
    <property type="component" value="Unassembled WGS sequence"/>
</dbReference>
<evidence type="ECO:0000313" key="2">
    <source>
        <dbReference type="Proteomes" id="UP000004259"/>
    </source>
</evidence>
<comment type="caution">
    <text evidence="1">The sequence shown here is derived from an EMBL/GenBank/DDBJ whole genome shotgun (WGS) entry which is preliminary data.</text>
</comment>
<dbReference type="AlphaFoldDB" id="E9SA26"/>
<dbReference type="STRING" id="246199.CUS_6477"/>
<organism evidence="1 2">
    <name type="scientific">Ruminococcus albus 8</name>
    <dbReference type="NCBI Taxonomy" id="246199"/>
    <lineage>
        <taxon>Bacteria</taxon>
        <taxon>Bacillati</taxon>
        <taxon>Bacillota</taxon>
        <taxon>Clostridia</taxon>
        <taxon>Eubacteriales</taxon>
        <taxon>Oscillospiraceae</taxon>
        <taxon>Ruminococcus</taxon>
    </lineage>
</organism>
<dbReference type="OrthoDB" id="8913322at2"/>
<dbReference type="RefSeq" id="WP_002847754.1">
    <property type="nucleotide sequence ID" value="NZ_ADKM02000050.1"/>
</dbReference>
<keyword evidence="2" id="KW-1185">Reference proteome</keyword>
<dbReference type="eggNOG" id="ENOG5032ZRP">
    <property type="taxonomic scope" value="Bacteria"/>
</dbReference>
<gene>
    <name evidence="1" type="ORF">CUS_6477</name>
</gene>
<proteinExistence type="predicted"/>
<name>E9SA26_RUMAL</name>
<sequence>MYEEFAAWLDEKLENALPADAQAVNFNIYEEEDNGWTVQLIASDRFDPQDDEWACFEVYSTGEDLYYWEKECGWEEIHEDVREMVKTYLEKGKFAEVLKNFRAVGFGFVDGDLELAYVRELQ</sequence>
<dbReference type="EMBL" id="ADKM02000050">
    <property type="protein sequence ID" value="EGC03816.1"/>
    <property type="molecule type" value="Genomic_DNA"/>
</dbReference>
<reference evidence="1 2" key="1">
    <citation type="submission" date="2011-02" db="EMBL/GenBank/DDBJ databases">
        <authorList>
            <person name="Nelson K.E."/>
            <person name="Sutton G."/>
            <person name="Torralba M."/>
            <person name="Durkin S."/>
            <person name="Harkins D."/>
            <person name="Montgomery R."/>
            <person name="Ziemer C."/>
            <person name="Klaassens E."/>
            <person name="Ocuiv P."/>
            <person name="Morrison M."/>
        </authorList>
    </citation>
    <scope>NUCLEOTIDE SEQUENCE [LARGE SCALE GENOMIC DNA]</scope>
    <source>
        <strain evidence="1 2">8</strain>
    </source>
</reference>